<keyword evidence="1" id="KW-1133">Transmembrane helix</keyword>
<evidence type="ECO:0000313" key="3">
    <source>
        <dbReference type="Proteomes" id="UP000467841"/>
    </source>
</evidence>
<comment type="caution">
    <text evidence="2">The sequence shown here is derived from an EMBL/GenBank/DDBJ whole genome shotgun (WGS) entry which is preliminary data.</text>
</comment>
<keyword evidence="3" id="KW-1185">Reference proteome</keyword>
<evidence type="ECO:0000313" key="2">
    <source>
        <dbReference type="EMBL" id="CAA7038674.1"/>
    </source>
</evidence>
<keyword evidence="1" id="KW-0472">Membrane</keyword>
<keyword evidence="1" id="KW-0812">Transmembrane</keyword>
<sequence length="104" mass="11560">MDWCCAAINQPSLSLVRALFLLRTLVCRASDWIVKEMKKWADTWLTMTVVVLFLQLVGFLKHTRMFEELGIGNALISMAAALLAILAAVSKCLIDIIYTRGTAA</sequence>
<dbReference type="AlphaFoldDB" id="A0A6D2JRF5"/>
<dbReference type="EMBL" id="CACVBM020001196">
    <property type="protein sequence ID" value="CAA7038674.1"/>
    <property type="molecule type" value="Genomic_DNA"/>
</dbReference>
<reference evidence="2" key="1">
    <citation type="submission" date="2020-01" db="EMBL/GenBank/DDBJ databases">
        <authorList>
            <person name="Mishra B."/>
        </authorList>
    </citation>
    <scope>NUCLEOTIDE SEQUENCE [LARGE SCALE GENOMIC DNA]</scope>
</reference>
<dbReference type="Proteomes" id="UP000467841">
    <property type="component" value="Unassembled WGS sequence"/>
</dbReference>
<name>A0A6D2JRF5_9BRAS</name>
<feature type="transmembrane region" description="Helical" evidence="1">
    <location>
        <begin position="44"/>
        <end position="62"/>
    </location>
</feature>
<feature type="transmembrane region" description="Helical" evidence="1">
    <location>
        <begin position="74"/>
        <end position="98"/>
    </location>
</feature>
<organism evidence="2 3">
    <name type="scientific">Microthlaspi erraticum</name>
    <dbReference type="NCBI Taxonomy" id="1685480"/>
    <lineage>
        <taxon>Eukaryota</taxon>
        <taxon>Viridiplantae</taxon>
        <taxon>Streptophyta</taxon>
        <taxon>Embryophyta</taxon>
        <taxon>Tracheophyta</taxon>
        <taxon>Spermatophyta</taxon>
        <taxon>Magnoliopsida</taxon>
        <taxon>eudicotyledons</taxon>
        <taxon>Gunneridae</taxon>
        <taxon>Pentapetalae</taxon>
        <taxon>rosids</taxon>
        <taxon>malvids</taxon>
        <taxon>Brassicales</taxon>
        <taxon>Brassicaceae</taxon>
        <taxon>Coluteocarpeae</taxon>
        <taxon>Microthlaspi</taxon>
    </lineage>
</organism>
<evidence type="ECO:0000256" key="1">
    <source>
        <dbReference type="SAM" id="Phobius"/>
    </source>
</evidence>
<protein>
    <submittedName>
        <fullName evidence="2">Uncharacterized protein</fullName>
    </submittedName>
</protein>
<accession>A0A6D2JRF5</accession>
<proteinExistence type="predicted"/>
<gene>
    <name evidence="2" type="ORF">MERR_LOCUS25909</name>
</gene>